<organism evidence="2 3">
    <name type="scientific">Triparma verrucosa</name>
    <dbReference type="NCBI Taxonomy" id="1606542"/>
    <lineage>
        <taxon>Eukaryota</taxon>
        <taxon>Sar</taxon>
        <taxon>Stramenopiles</taxon>
        <taxon>Ochrophyta</taxon>
        <taxon>Bolidophyceae</taxon>
        <taxon>Parmales</taxon>
        <taxon>Triparmaceae</taxon>
        <taxon>Triparma</taxon>
    </lineage>
</organism>
<evidence type="ECO:0000256" key="1">
    <source>
        <dbReference type="SAM" id="MobiDB-lite"/>
    </source>
</evidence>
<sequence>MPRDFDYYLNMANRQVRAAAASAKLTPSPPTEETTKEPEATLKTLSPPAKVETVFSEGGDEENEEPNISEPIDQSSSETNNVKVEDEEASSPPKPQPQETEVGEVALAQAVELILDSTLPPENPPHLDLLLLQSTQIDSDSIPNPLLPIPQTTSSEPFKIHQTLHIRFTVSTSATPLNLGSITSYLLAQYPRLTLKTLHMTPTTCTSTIQTDKPGPRVLLKLNGKRFVSEGCVWTVQIIRGDRVPGNSWYKGSTTSTSTSPDLNESPDDDKGEEEGEEAAAEKNLEGSSYYSRLPDYSEYLASLRPLLKTPFTTMLDELSDSVDMSLIMRAWLSRGEMGFVQEEETKYSEEEKGGERKYSDSSDDEGKSDSDSDSSISSSSSSSSTSSLSSRTDLQIYRSSLSAQTTFTPPPPSITYFNVVKMLSLIFPRGDVDIIQVTHTLRLLGHIKSEKVLTSNHINYIDLYASPAKNTSNQPSSKPYLPPNHNVLRWKWLVGKRLEGEKKIKKIEYDIFIRLCYMIHSSPTPLK</sequence>
<feature type="region of interest" description="Disordered" evidence="1">
    <location>
        <begin position="249"/>
        <end position="287"/>
    </location>
</feature>
<name>A0A9W7BNK3_9STRA</name>
<evidence type="ECO:0000313" key="3">
    <source>
        <dbReference type="Proteomes" id="UP001165160"/>
    </source>
</evidence>
<feature type="region of interest" description="Disordered" evidence="1">
    <location>
        <begin position="344"/>
        <end position="389"/>
    </location>
</feature>
<dbReference type="Proteomes" id="UP001165160">
    <property type="component" value="Unassembled WGS sequence"/>
</dbReference>
<dbReference type="EMBL" id="BRXX01000119">
    <property type="protein sequence ID" value="GMH91726.1"/>
    <property type="molecule type" value="Genomic_DNA"/>
</dbReference>
<feature type="region of interest" description="Disordered" evidence="1">
    <location>
        <begin position="18"/>
        <end position="101"/>
    </location>
</feature>
<dbReference type="AlphaFoldDB" id="A0A9W7BNK3"/>
<feature type="compositionally biased region" description="Polar residues" evidence="1">
    <location>
        <begin position="250"/>
        <end position="263"/>
    </location>
</feature>
<comment type="caution">
    <text evidence="2">The sequence shown here is derived from an EMBL/GenBank/DDBJ whole genome shotgun (WGS) entry which is preliminary data.</text>
</comment>
<protein>
    <submittedName>
        <fullName evidence="2">Uncharacterized protein</fullName>
    </submittedName>
</protein>
<feature type="compositionally biased region" description="Acidic residues" evidence="1">
    <location>
        <begin position="58"/>
        <end position="67"/>
    </location>
</feature>
<keyword evidence="3" id="KW-1185">Reference proteome</keyword>
<feature type="compositionally biased region" description="Basic and acidic residues" evidence="1">
    <location>
        <begin position="344"/>
        <end position="371"/>
    </location>
</feature>
<feature type="compositionally biased region" description="Acidic residues" evidence="1">
    <location>
        <begin position="265"/>
        <end position="279"/>
    </location>
</feature>
<reference evidence="3" key="1">
    <citation type="journal article" date="2023" name="Commun. Biol.">
        <title>Genome analysis of Parmales, the sister group of diatoms, reveals the evolutionary specialization of diatoms from phago-mixotrophs to photoautotrophs.</title>
        <authorList>
            <person name="Ban H."/>
            <person name="Sato S."/>
            <person name="Yoshikawa S."/>
            <person name="Yamada K."/>
            <person name="Nakamura Y."/>
            <person name="Ichinomiya M."/>
            <person name="Sato N."/>
            <person name="Blanc-Mathieu R."/>
            <person name="Endo H."/>
            <person name="Kuwata A."/>
            <person name="Ogata H."/>
        </authorList>
    </citation>
    <scope>NUCLEOTIDE SEQUENCE [LARGE SCALE GENOMIC DNA]</scope>
    <source>
        <strain evidence="3">NIES 3699</strain>
    </source>
</reference>
<accession>A0A9W7BNK3</accession>
<proteinExistence type="predicted"/>
<evidence type="ECO:0000313" key="2">
    <source>
        <dbReference type="EMBL" id="GMH91726.1"/>
    </source>
</evidence>
<gene>
    <name evidence="2" type="ORF">TrVE_jg2848</name>
</gene>
<feature type="compositionally biased region" description="Low complexity" evidence="1">
    <location>
        <begin position="374"/>
        <end position="389"/>
    </location>
</feature>